<accession>A0A2S4LWV4</accession>
<dbReference type="EMBL" id="PQGA01000021">
    <property type="protein sequence ID" value="POR46855.1"/>
    <property type="molecule type" value="Genomic_DNA"/>
</dbReference>
<dbReference type="AlphaFoldDB" id="A0A2S4LWV4"/>
<dbReference type="OrthoDB" id="9115092at2"/>
<keyword evidence="2" id="KW-1185">Reference proteome</keyword>
<sequence length="158" mass="17563">MKTTEFMVRFPGRGNDQARYSVIVVQGVSVTFIRIGSSEKPFSLIVPRVHDETFAHAPAEVLARLAIAQVIYTELFEAHPQATIDLAVHGPLWDGDLDAGQWEHGMADPAPGSAEPREHEAAPVARQHVEAKAVHTNPLTRLMNMTRRYRVNMSDMPL</sequence>
<evidence type="ECO:0000313" key="2">
    <source>
        <dbReference type="Proteomes" id="UP000237381"/>
    </source>
</evidence>
<gene>
    <name evidence="1" type="ORF">B0G62_12110</name>
</gene>
<name>A0A2S4LWV4_9BURK</name>
<proteinExistence type="predicted"/>
<protein>
    <submittedName>
        <fullName evidence="1">Uncharacterized protein</fullName>
    </submittedName>
</protein>
<evidence type="ECO:0000313" key="1">
    <source>
        <dbReference type="EMBL" id="POR46855.1"/>
    </source>
</evidence>
<comment type="caution">
    <text evidence="1">The sequence shown here is derived from an EMBL/GenBank/DDBJ whole genome shotgun (WGS) entry which is preliminary data.</text>
</comment>
<dbReference type="RefSeq" id="WP_103707073.1">
    <property type="nucleotide sequence ID" value="NZ_PQGA01000021.1"/>
</dbReference>
<organism evidence="1 2">
    <name type="scientific">Paraburkholderia eburnea</name>
    <dbReference type="NCBI Taxonomy" id="1189126"/>
    <lineage>
        <taxon>Bacteria</taxon>
        <taxon>Pseudomonadati</taxon>
        <taxon>Pseudomonadota</taxon>
        <taxon>Betaproteobacteria</taxon>
        <taxon>Burkholderiales</taxon>
        <taxon>Burkholderiaceae</taxon>
        <taxon>Paraburkholderia</taxon>
    </lineage>
</organism>
<reference evidence="1 2" key="1">
    <citation type="submission" date="2018-01" db="EMBL/GenBank/DDBJ databases">
        <title>Genomic Encyclopedia of Type Strains, Phase III (KMG-III): the genomes of soil and plant-associated and newly described type strains.</title>
        <authorList>
            <person name="Whitman W."/>
        </authorList>
    </citation>
    <scope>NUCLEOTIDE SEQUENCE [LARGE SCALE GENOMIC DNA]</scope>
    <source>
        <strain evidence="1 2">JCM 18070</strain>
    </source>
</reference>
<dbReference type="Proteomes" id="UP000237381">
    <property type="component" value="Unassembled WGS sequence"/>
</dbReference>